<gene>
    <name evidence="9" type="ORF">CHIRRI_LOCUS4730</name>
</gene>
<keyword evidence="4" id="KW-0808">Transferase</keyword>
<keyword evidence="3" id="KW-0032">Aminotransferase</keyword>
<evidence type="ECO:0000313" key="10">
    <source>
        <dbReference type="Proteomes" id="UP001153620"/>
    </source>
</evidence>
<protein>
    <recommendedName>
        <fullName evidence="6">Tyrosine aminotransferase</fullName>
        <shortName evidence="6">TAT</shortName>
        <ecNumber evidence="6">2.6.1.5</ecNumber>
    </recommendedName>
</protein>
<comment type="function">
    <text evidence="6">Transaminase involved in tyrosine breakdown. Converts tyrosine to p-hydroxyphenylpyruvate.</text>
</comment>
<evidence type="ECO:0000256" key="3">
    <source>
        <dbReference type="ARBA" id="ARBA00022576"/>
    </source>
</evidence>
<reference evidence="9" key="2">
    <citation type="submission" date="2022-10" db="EMBL/GenBank/DDBJ databases">
        <authorList>
            <consortium name="ENA_rothamsted_submissions"/>
            <consortium name="culmorum"/>
            <person name="King R."/>
        </authorList>
    </citation>
    <scope>NUCLEOTIDE SEQUENCE</scope>
</reference>
<feature type="domain" description="Aminotransferase class I/classII large" evidence="8">
    <location>
        <begin position="40"/>
        <end position="399"/>
    </location>
</feature>
<accession>A0A9N9RR77</accession>
<dbReference type="Gene3D" id="3.90.1150.10">
    <property type="entry name" value="Aspartate Aminotransferase, domain 1"/>
    <property type="match status" value="1"/>
</dbReference>
<dbReference type="AlphaFoldDB" id="A0A9N9RR77"/>
<dbReference type="EC" id="2.6.1.5" evidence="6"/>
<comment type="pathway">
    <text evidence="6">Amino-acid degradation; L-phenylalanine degradation; acetoacetate and fumarate from L-phenylalanine: step 2/6.</text>
</comment>
<dbReference type="GO" id="GO:0030170">
    <property type="term" value="F:pyridoxal phosphate binding"/>
    <property type="evidence" value="ECO:0007669"/>
    <property type="project" value="InterPro"/>
</dbReference>
<dbReference type="Proteomes" id="UP001153620">
    <property type="component" value="Chromosome 2"/>
</dbReference>
<keyword evidence="10" id="KW-1185">Reference proteome</keyword>
<dbReference type="CDD" id="cd00609">
    <property type="entry name" value="AAT_like"/>
    <property type="match status" value="1"/>
</dbReference>
<keyword evidence="5 6" id="KW-0663">Pyridoxal phosphate</keyword>
<comment type="catalytic activity">
    <reaction evidence="6">
        <text>L-tyrosine + 2-oxoglutarate = 3-(4-hydroxyphenyl)pyruvate + L-glutamate</text>
        <dbReference type="Rhea" id="RHEA:15093"/>
        <dbReference type="ChEBI" id="CHEBI:16810"/>
        <dbReference type="ChEBI" id="CHEBI:29985"/>
        <dbReference type="ChEBI" id="CHEBI:36242"/>
        <dbReference type="ChEBI" id="CHEBI:58315"/>
        <dbReference type="EC" id="2.6.1.5"/>
    </reaction>
</comment>
<dbReference type="InterPro" id="IPR015424">
    <property type="entry name" value="PyrdxlP-dep_Trfase"/>
</dbReference>
<feature type="modified residue" description="N6-(pyridoxal phosphate)lysine" evidence="7">
    <location>
        <position position="246"/>
    </location>
</feature>
<dbReference type="Gene3D" id="3.40.640.10">
    <property type="entry name" value="Type I PLP-dependent aspartate aminotransferase-like (Major domain)"/>
    <property type="match status" value="1"/>
</dbReference>
<evidence type="ECO:0000256" key="5">
    <source>
        <dbReference type="ARBA" id="ARBA00022898"/>
    </source>
</evidence>
<evidence type="ECO:0000256" key="4">
    <source>
        <dbReference type="ARBA" id="ARBA00022679"/>
    </source>
</evidence>
<dbReference type="PIRSF" id="PIRSF000517">
    <property type="entry name" value="Tyr_transaminase"/>
    <property type="match status" value="1"/>
</dbReference>
<dbReference type="GO" id="GO:0006559">
    <property type="term" value="P:L-phenylalanine catabolic process"/>
    <property type="evidence" value="ECO:0007669"/>
    <property type="project" value="UniProtKB-UniRule"/>
</dbReference>
<evidence type="ECO:0000313" key="9">
    <source>
        <dbReference type="EMBL" id="CAG9801809.1"/>
    </source>
</evidence>
<evidence type="ECO:0000256" key="6">
    <source>
        <dbReference type="PIRNR" id="PIRNR000517"/>
    </source>
</evidence>
<name>A0A9N9RR77_9DIPT</name>
<dbReference type="SUPFAM" id="SSF53383">
    <property type="entry name" value="PLP-dependent transferases"/>
    <property type="match status" value="1"/>
</dbReference>
<comment type="cofactor">
    <cofactor evidence="1 6 7">
        <name>pyridoxal 5'-phosphate</name>
        <dbReference type="ChEBI" id="CHEBI:597326"/>
    </cofactor>
</comment>
<dbReference type="PANTHER" id="PTHR45744">
    <property type="entry name" value="TYROSINE AMINOTRANSFERASE"/>
    <property type="match status" value="1"/>
</dbReference>
<evidence type="ECO:0000256" key="1">
    <source>
        <dbReference type="ARBA" id="ARBA00001933"/>
    </source>
</evidence>
<comment type="similarity">
    <text evidence="2 6">Belongs to the class-I pyridoxal-phosphate-dependent aminotransferase family.</text>
</comment>
<dbReference type="InterPro" id="IPR005958">
    <property type="entry name" value="TyrNic_aminoTrfase"/>
</dbReference>
<organism evidence="9 10">
    <name type="scientific">Chironomus riparius</name>
    <dbReference type="NCBI Taxonomy" id="315576"/>
    <lineage>
        <taxon>Eukaryota</taxon>
        <taxon>Metazoa</taxon>
        <taxon>Ecdysozoa</taxon>
        <taxon>Arthropoda</taxon>
        <taxon>Hexapoda</taxon>
        <taxon>Insecta</taxon>
        <taxon>Pterygota</taxon>
        <taxon>Neoptera</taxon>
        <taxon>Endopterygota</taxon>
        <taxon>Diptera</taxon>
        <taxon>Nematocera</taxon>
        <taxon>Chironomoidea</taxon>
        <taxon>Chironomidae</taxon>
        <taxon>Chironominae</taxon>
        <taxon>Chironomus</taxon>
    </lineage>
</organism>
<dbReference type="InterPro" id="IPR004839">
    <property type="entry name" value="Aminotransferase_I/II_large"/>
</dbReference>
<dbReference type="NCBIfam" id="TIGR01265">
    <property type="entry name" value="tyr_nico_aTase"/>
    <property type="match status" value="1"/>
</dbReference>
<dbReference type="PANTHER" id="PTHR45744:SF2">
    <property type="entry name" value="TYROSINE AMINOTRANSFERASE"/>
    <property type="match status" value="1"/>
</dbReference>
<evidence type="ECO:0000259" key="8">
    <source>
        <dbReference type="Pfam" id="PF00155"/>
    </source>
</evidence>
<dbReference type="InterPro" id="IPR015422">
    <property type="entry name" value="PyrdxlP-dep_Trfase_small"/>
</dbReference>
<dbReference type="EMBL" id="OU895878">
    <property type="protein sequence ID" value="CAG9801809.1"/>
    <property type="molecule type" value="Genomic_DNA"/>
</dbReference>
<dbReference type="InterPro" id="IPR015421">
    <property type="entry name" value="PyrdxlP-dep_Trfase_major"/>
</dbReference>
<reference evidence="9" key="1">
    <citation type="submission" date="2022-01" db="EMBL/GenBank/DDBJ databases">
        <authorList>
            <person name="King R."/>
        </authorList>
    </citation>
    <scope>NUCLEOTIDE SEQUENCE</scope>
</reference>
<dbReference type="GO" id="GO:0006572">
    <property type="term" value="P:L-tyrosine catabolic process"/>
    <property type="evidence" value="ECO:0007669"/>
    <property type="project" value="TreeGrafter"/>
</dbReference>
<evidence type="ECO:0000256" key="2">
    <source>
        <dbReference type="ARBA" id="ARBA00007441"/>
    </source>
</evidence>
<evidence type="ECO:0000256" key="7">
    <source>
        <dbReference type="PIRSR" id="PIRSR000517-1"/>
    </source>
</evidence>
<dbReference type="OrthoDB" id="7042322at2759"/>
<proteinExistence type="inferred from homology"/>
<sequence length="437" mass="49304">MPNVISADWKLQMSSFARQTINPHRLMVETSKVFPNPEKKVITLQLGDPTIGNFSHPPEAVEAIHNALNKDTFSYYPTNGIQEAREAVADYVYKNDGTLIDADDVIITSGGSSSLELCFFLLANPGENILIPTPSFNYKTWLHGPNIVSKTYKLDPTKQWEIDLDHLESQIDSKTKAILVNNVGNPCGNSLSKNNILEVIAIAERYRLPIISDDIYEHFVFPGVQYYSVAGLSKNVPVLSCSGLTKRFIMPGIRLGWIVIHDRSNAFKEIRRGFTQLLGRNFGPNCSIQKALPGILKNTPQTFFDDTVSRVQKLALTAFNLVKDIRGLVPIEPNGAFYMMVKIELEHFPKFKNDIEFVEALTEEQSVKAFPGPCFDFPGYFRFVLTVPMDKLIEACERIKEFCADHFIDENECQKLIIEVPEKQEVSNMKMVEITVT</sequence>
<dbReference type="GO" id="GO:0004838">
    <property type="term" value="F:L-tyrosine-2-oxoglutarate transaminase activity"/>
    <property type="evidence" value="ECO:0007669"/>
    <property type="project" value="UniProtKB-UniRule"/>
</dbReference>
<dbReference type="Pfam" id="PF00155">
    <property type="entry name" value="Aminotran_1_2"/>
    <property type="match status" value="1"/>
</dbReference>
<comment type="subunit">
    <text evidence="6">Homodimer.</text>
</comment>